<evidence type="ECO:0000256" key="2">
    <source>
        <dbReference type="PROSITE-ProRule" id="PRU00252"/>
    </source>
</evidence>
<reference evidence="4 5" key="1">
    <citation type="submission" date="2019-01" db="EMBL/GenBank/DDBJ databases">
        <title>Blautia sp. nov. KGMB01111 isolated human feces.</title>
        <authorList>
            <person name="Park J.-E."/>
            <person name="Kim J.-S."/>
            <person name="Park S.-H."/>
        </authorList>
    </citation>
    <scope>NUCLEOTIDE SEQUENCE [LARGE SCALE GENOMIC DNA]</scope>
    <source>
        <strain evidence="4 5">KGMB01111</strain>
    </source>
</reference>
<evidence type="ECO:0000313" key="4">
    <source>
        <dbReference type="EMBL" id="RXS72555.1"/>
    </source>
</evidence>
<dbReference type="Proteomes" id="UP000290106">
    <property type="component" value="Unassembled WGS sequence"/>
</dbReference>
<evidence type="ECO:0000313" key="5">
    <source>
        <dbReference type="Proteomes" id="UP000290106"/>
    </source>
</evidence>
<gene>
    <name evidence="4" type="ORF">ETP43_16375</name>
</gene>
<dbReference type="InterPro" id="IPR012340">
    <property type="entry name" value="NA-bd_OB-fold"/>
</dbReference>
<dbReference type="EMBL" id="SDKC01000002">
    <property type="protein sequence ID" value="RXS72555.1"/>
    <property type="molecule type" value="Genomic_DNA"/>
</dbReference>
<feature type="compositionally biased region" description="Acidic residues" evidence="3">
    <location>
        <begin position="300"/>
        <end position="313"/>
    </location>
</feature>
<keyword evidence="5" id="KW-1185">Reference proteome</keyword>
<proteinExistence type="predicted"/>
<evidence type="ECO:0000256" key="3">
    <source>
        <dbReference type="SAM" id="MobiDB-lite"/>
    </source>
</evidence>
<dbReference type="InterPro" id="IPR000424">
    <property type="entry name" value="Primosome_PriB/ssb"/>
</dbReference>
<dbReference type="RefSeq" id="WP_129259672.1">
    <property type="nucleotide sequence ID" value="NZ_SDKC01000002.1"/>
</dbReference>
<feature type="region of interest" description="Disordered" evidence="3">
    <location>
        <begin position="286"/>
        <end position="313"/>
    </location>
</feature>
<dbReference type="Pfam" id="PF00436">
    <property type="entry name" value="SSB"/>
    <property type="match status" value="1"/>
</dbReference>
<dbReference type="PROSITE" id="PS50935">
    <property type="entry name" value="SSB"/>
    <property type="match status" value="1"/>
</dbReference>
<protein>
    <recommendedName>
        <fullName evidence="6">Single-stranded DNA-binding protein</fullName>
    </recommendedName>
</protein>
<accession>A0A4Q1RDB1</accession>
<dbReference type="AlphaFoldDB" id="A0A4Q1RDB1"/>
<evidence type="ECO:0000256" key="1">
    <source>
        <dbReference type="ARBA" id="ARBA00023125"/>
    </source>
</evidence>
<comment type="caution">
    <text evidence="4">The sequence shown here is derived from an EMBL/GenBank/DDBJ whole genome shotgun (WGS) entry which is preliminary data.</text>
</comment>
<dbReference type="OrthoDB" id="2052292at2"/>
<organism evidence="4 5">
    <name type="scientific">Blautia faecicola</name>
    <dbReference type="NCBI Taxonomy" id="2509240"/>
    <lineage>
        <taxon>Bacteria</taxon>
        <taxon>Bacillati</taxon>
        <taxon>Bacillota</taxon>
        <taxon>Clostridia</taxon>
        <taxon>Lachnospirales</taxon>
        <taxon>Lachnospiraceae</taxon>
        <taxon>Blautia</taxon>
    </lineage>
</organism>
<name>A0A4Q1RDB1_9FIRM</name>
<keyword evidence="1 2" id="KW-0238">DNA-binding</keyword>
<dbReference type="Gene3D" id="2.40.50.140">
    <property type="entry name" value="Nucleic acid-binding proteins"/>
    <property type="match status" value="1"/>
</dbReference>
<evidence type="ECO:0008006" key="6">
    <source>
        <dbReference type="Google" id="ProtNLM"/>
    </source>
</evidence>
<dbReference type="SUPFAM" id="SSF50249">
    <property type="entry name" value="Nucleic acid-binding proteins"/>
    <property type="match status" value="1"/>
</dbReference>
<dbReference type="GO" id="GO:0003697">
    <property type="term" value="F:single-stranded DNA binding"/>
    <property type="evidence" value="ECO:0007669"/>
    <property type="project" value="InterPro"/>
</dbReference>
<sequence length="313" mass="35848">MARHNLAFLYGFVTFVQTSTLKNGEPFVLAFVTVARAQRNAGDHKEHLKLDNPAIMSRDPKIVMEMSKWEEYDFVEIKGTIAATPMAKVSNCTNSKCGAKNIRDGAMVYINPIFAKKRVHFSSQEECMEHLTENREISNQVFVLGTLCTDPKKKSLKEGLILTQYQIALNRKYRIRSDPPERRSDYPWVKSYGENAIQDRTHLHIGSEVFIDGCLQARKVNRHDTCDECHENYDWADRALEIVPFETEYVANYYTQEEYEAKIQKEREKASENVLTSLFGYDSDNAASSLDSNNVPDDVYSQEDIDAGIESEE</sequence>